<dbReference type="RefSeq" id="WP_257716612.1">
    <property type="nucleotide sequence ID" value="NZ_JANJOU010000009.1"/>
</dbReference>
<evidence type="ECO:0000256" key="1">
    <source>
        <dbReference type="ARBA" id="ARBA00009199"/>
    </source>
</evidence>
<dbReference type="EMBL" id="JANJOU010000009">
    <property type="protein sequence ID" value="MCR0982947.1"/>
    <property type="molecule type" value="Genomic_DNA"/>
</dbReference>
<protein>
    <submittedName>
        <fullName evidence="4">Amidase</fullName>
    </submittedName>
</protein>
<dbReference type="InterPro" id="IPR000120">
    <property type="entry name" value="Amidase"/>
</dbReference>
<reference evidence="4 5" key="1">
    <citation type="submission" date="2022-06" db="EMBL/GenBank/DDBJ databases">
        <title>Roseomonas CN29.</title>
        <authorList>
            <person name="Cheng Y."/>
            <person name="He X."/>
        </authorList>
    </citation>
    <scope>NUCLEOTIDE SEQUENCE [LARGE SCALE GENOMIC DNA]</scope>
    <source>
        <strain evidence="4 5">CN29</strain>
    </source>
</reference>
<evidence type="ECO:0000313" key="5">
    <source>
        <dbReference type="Proteomes" id="UP001524642"/>
    </source>
</evidence>
<dbReference type="InterPro" id="IPR023631">
    <property type="entry name" value="Amidase_dom"/>
</dbReference>
<dbReference type="Gene3D" id="3.90.1300.10">
    <property type="entry name" value="Amidase signature (AS) domain"/>
    <property type="match status" value="1"/>
</dbReference>
<organism evidence="4 5">
    <name type="scientific">Roseomonas populi</name>
    <dbReference type="NCBI Taxonomy" id="3121582"/>
    <lineage>
        <taxon>Bacteria</taxon>
        <taxon>Pseudomonadati</taxon>
        <taxon>Pseudomonadota</taxon>
        <taxon>Alphaproteobacteria</taxon>
        <taxon>Acetobacterales</taxon>
        <taxon>Roseomonadaceae</taxon>
        <taxon>Roseomonas</taxon>
    </lineage>
</organism>
<evidence type="ECO:0000313" key="4">
    <source>
        <dbReference type="EMBL" id="MCR0982947.1"/>
    </source>
</evidence>
<dbReference type="SUPFAM" id="SSF75304">
    <property type="entry name" value="Amidase signature (AS) enzymes"/>
    <property type="match status" value="1"/>
</dbReference>
<gene>
    <name evidence="4" type="ORF">NRP21_12905</name>
</gene>
<dbReference type="PANTHER" id="PTHR11895:SF7">
    <property type="entry name" value="GLUTAMYL-TRNA(GLN) AMIDOTRANSFERASE SUBUNIT A, MITOCHONDRIAL"/>
    <property type="match status" value="1"/>
</dbReference>
<evidence type="ECO:0000256" key="2">
    <source>
        <dbReference type="SAM" id="MobiDB-lite"/>
    </source>
</evidence>
<feature type="region of interest" description="Disordered" evidence="2">
    <location>
        <begin position="1"/>
        <end position="24"/>
    </location>
</feature>
<feature type="domain" description="Amidase" evidence="3">
    <location>
        <begin position="46"/>
        <end position="467"/>
    </location>
</feature>
<dbReference type="Proteomes" id="UP001524642">
    <property type="component" value="Unassembled WGS sequence"/>
</dbReference>
<proteinExistence type="inferred from homology"/>
<accession>A0ABT1X4D7</accession>
<dbReference type="Pfam" id="PF01425">
    <property type="entry name" value="Amidase"/>
    <property type="match status" value="1"/>
</dbReference>
<keyword evidence="5" id="KW-1185">Reference proteome</keyword>
<evidence type="ECO:0000259" key="3">
    <source>
        <dbReference type="Pfam" id="PF01425"/>
    </source>
</evidence>
<sequence>MPEGSGPRPGAPGRHKRRSTPPIDPCLITAEGLVRFYRRHILSPLEVTQAVLARAERLNPALNAVVTLDSAGALEAARASEARWAAGCPLGPLDGVPLTVKDNIPVAGLRCSWGSATHRDFIPARDELPVARLRAAGAVILGKTNVPEFTLEGYTSNALFGPTHNPWNTDLTPGGSSGGAVAAVAAGLGPLAIGTDGGGSIRRPASHTGLVGMKPTPGRVPRADGLPPILLDLEVIGPIARTLGDAAILLSVMAAPDPVRDPASRGLPPFLPPDEMPRLRIRYVPYFPGHPVDPGIAASVATAARGLAALGHEVEEGPPPFDVETVLPLFGAIGGAGLAWLLSTLPGNPDPRSPNLLAMAQAGRAMPAGALMAALDGMAAFRRQIAGFLTTECDAILTPSAAALPWSAGESHPPVIDGQPVGPRGHAVFTNFANLGGLPALALPCDPVGGLPCGFQLVGPPGSDAVLMAVGAEYEAAHPWADRWPPLA</sequence>
<comment type="caution">
    <text evidence="4">The sequence shown here is derived from an EMBL/GenBank/DDBJ whole genome shotgun (WGS) entry which is preliminary data.</text>
</comment>
<dbReference type="PANTHER" id="PTHR11895">
    <property type="entry name" value="TRANSAMIDASE"/>
    <property type="match status" value="1"/>
</dbReference>
<comment type="similarity">
    <text evidence="1">Belongs to the amidase family.</text>
</comment>
<dbReference type="InterPro" id="IPR036928">
    <property type="entry name" value="AS_sf"/>
</dbReference>
<name>A0ABT1X4D7_9PROT</name>